<reference evidence="3 4" key="1">
    <citation type="submission" date="2014-03" db="EMBL/GenBank/DDBJ databases">
        <title>Draft genome of the hookworm Oesophagostomum dentatum.</title>
        <authorList>
            <person name="Mitreva M."/>
        </authorList>
    </citation>
    <scope>NUCLEOTIDE SEQUENCE [LARGE SCALE GENOMIC DNA]</scope>
    <source>
        <strain evidence="3 4">OD-Hann</strain>
    </source>
</reference>
<dbReference type="InterPro" id="IPR000742">
    <property type="entry name" value="EGF"/>
</dbReference>
<organism evidence="3 4">
    <name type="scientific">Oesophagostomum dentatum</name>
    <name type="common">Nodular worm</name>
    <dbReference type="NCBI Taxonomy" id="61180"/>
    <lineage>
        <taxon>Eukaryota</taxon>
        <taxon>Metazoa</taxon>
        <taxon>Ecdysozoa</taxon>
        <taxon>Nematoda</taxon>
        <taxon>Chromadorea</taxon>
        <taxon>Rhabditida</taxon>
        <taxon>Rhabditina</taxon>
        <taxon>Rhabditomorpha</taxon>
        <taxon>Strongyloidea</taxon>
        <taxon>Strongylidae</taxon>
        <taxon>Oesophagostomum</taxon>
    </lineage>
</organism>
<evidence type="ECO:0000256" key="1">
    <source>
        <dbReference type="PROSITE-ProRule" id="PRU01211"/>
    </source>
</evidence>
<dbReference type="PROSITE" id="PS51864">
    <property type="entry name" value="ASTACIN"/>
    <property type="match status" value="1"/>
</dbReference>
<comment type="caution">
    <text evidence="1">Lacks conserved residue(s) required for the propagation of feature annotation.</text>
</comment>
<dbReference type="InterPro" id="IPR001506">
    <property type="entry name" value="Peptidase_M12A"/>
</dbReference>
<proteinExistence type="predicted"/>
<dbReference type="GO" id="GO:0006508">
    <property type="term" value="P:proteolysis"/>
    <property type="evidence" value="ECO:0007669"/>
    <property type="project" value="InterPro"/>
</dbReference>
<evidence type="ECO:0000313" key="3">
    <source>
        <dbReference type="EMBL" id="KHJ93744.1"/>
    </source>
</evidence>
<dbReference type="Proteomes" id="UP000053660">
    <property type="component" value="Unassembled WGS sequence"/>
</dbReference>
<dbReference type="AlphaFoldDB" id="A0A0B1T934"/>
<accession>A0A0B1T934</accession>
<evidence type="ECO:0000313" key="4">
    <source>
        <dbReference type="Proteomes" id="UP000053660"/>
    </source>
</evidence>
<feature type="domain" description="Peptidase M12A" evidence="2">
    <location>
        <begin position="1"/>
        <end position="32"/>
    </location>
</feature>
<sequence length="171" mass="19093">MIPRDVKYLRTLGSRSISFYDIKTINDHYSCNVLLSGSTTSHKYAKIISNNFDILALCDGGSVICAHGGEPNPRNCTVCNCPAGYGGDLCNKRAPAGKRIQIRVTYMSQLKCGTGCRVNSIEPKKLEMFIFRICCADMLYKVHTSALNPTPVVSYNRLLTTTFTFHYRYIS</sequence>
<dbReference type="PROSITE" id="PS00022">
    <property type="entry name" value="EGF_1"/>
    <property type="match status" value="1"/>
</dbReference>
<keyword evidence="4" id="KW-1185">Reference proteome</keyword>
<dbReference type="EMBL" id="KN550626">
    <property type="protein sequence ID" value="KHJ93744.1"/>
    <property type="molecule type" value="Genomic_DNA"/>
</dbReference>
<dbReference type="GO" id="GO:0004222">
    <property type="term" value="F:metalloendopeptidase activity"/>
    <property type="evidence" value="ECO:0007669"/>
    <property type="project" value="InterPro"/>
</dbReference>
<gene>
    <name evidence="3" type="ORF">OESDEN_06340</name>
</gene>
<protein>
    <recommendedName>
        <fullName evidence="2">Peptidase M12A domain-containing protein</fullName>
    </recommendedName>
</protein>
<evidence type="ECO:0000259" key="2">
    <source>
        <dbReference type="PROSITE" id="PS51864"/>
    </source>
</evidence>
<name>A0A0B1T934_OESDE</name>
<dbReference type="PROSITE" id="PS01186">
    <property type="entry name" value="EGF_2"/>
    <property type="match status" value="1"/>
</dbReference>
<dbReference type="OrthoDB" id="5853072at2759"/>